<gene>
    <name evidence="2" type="ORF">IPN75_19820</name>
</gene>
<feature type="transmembrane region" description="Helical" evidence="1">
    <location>
        <begin position="87"/>
        <end position="106"/>
    </location>
</feature>
<evidence type="ECO:0000313" key="2">
    <source>
        <dbReference type="EMBL" id="MBK8892438.1"/>
    </source>
</evidence>
<feature type="transmembrane region" description="Helical" evidence="1">
    <location>
        <begin position="303"/>
        <end position="322"/>
    </location>
</feature>
<accession>A0A9D7LWF6</accession>
<proteinExistence type="predicted"/>
<sequence>MKTKSLRIYASLLGVAVLVYGGLWFLFLVGIDALEGRNDFQFFADSATYHEAHAGALEHVQSLSDLVGTAGNFLGPMVLLKLAGGNYYLIALLNGLLLGLSIAIISRSLRLDALYLFGLLLLNPITVSSVLSVNKEIISLFCISLLIKAYVSRSFVVLLATILLSLAVRWQLTVVIIFYIMLFLPRNPLRGRRLLTLASLILALSIVYWMLGDALKGVQENFDYAAEGYEGSGLWASLVSLQNDGYYFVALPLKAFHILFGLGVQLNKVLSPVELYNDVWQVLHSTALLVVFVILVKKHLFKLSDNLIFLSLIYIVIFALTPIYAPRYFYPVYVLWVISLSLNMRGRVSLRIDGVIPLGKKI</sequence>
<comment type="caution">
    <text evidence="2">The sequence shown here is derived from an EMBL/GenBank/DDBJ whole genome shotgun (WGS) entry which is preliminary data.</text>
</comment>
<dbReference type="EMBL" id="JADKBR010000028">
    <property type="protein sequence ID" value="MBK8892438.1"/>
    <property type="molecule type" value="Genomic_DNA"/>
</dbReference>
<evidence type="ECO:0000256" key="1">
    <source>
        <dbReference type="SAM" id="Phobius"/>
    </source>
</evidence>
<dbReference type="Proteomes" id="UP000808146">
    <property type="component" value="Unassembled WGS sequence"/>
</dbReference>
<feature type="transmembrane region" description="Helical" evidence="1">
    <location>
        <begin position="279"/>
        <end position="296"/>
    </location>
</feature>
<protein>
    <submittedName>
        <fullName evidence="2">Uncharacterized protein</fullName>
    </submittedName>
</protein>
<evidence type="ECO:0000313" key="3">
    <source>
        <dbReference type="Proteomes" id="UP000808146"/>
    </source>
</evidence>
<name>A0A9D7LWF6_9RHOO</name>
<feature type="transmembrane region" description="Helical" evidence="1">
    <location>
        <begin position="113"/>
        <end position="134"/>
    </location>
</feature>
<feature type="transmembrane region" description="Helical" evidence="1">
    <location>
        <begin position="154"/>
        <end position="182"/>
    </location>
</feature>
<keyword evidence="1" id="KW-0472">Membrane</keyword>
<feature type="transmembrane region" description="Helical" evidence="1">
    <location>
        <begin position="194"/>
        <end position="211"/>
    </location>
</feature>
<dbReference type="AlphaFoldDB" id="A0A9D7LWF6"/>
<keyword evidence="1" id="KW-0812">Transmembrane</keyword>
<keyword evidence="1" id="KW-1133">Transmembrane helix</keyword>
<organism evidence="2 3">
    <name type="scientific">Candidatus Dechloromonas phosphorivorans</name>
    <dbReference type="NCBI Taxonomy" id="2899244"/>
    <lineage>
        <taxon>Bacteria</taxon>
        <taxon>Pseudomonadati</taxon>
        <taxon>Pseudomonadota</taxon>
        <taxon>Betaproteobacteria</taxon>
        <taxon>Rhodocyclales</taxon>
        <taxon>Azonexaceae</taxon>
        <taxon>Dechloromonas</taxon>
    </lineage>
</organism>
<feature type="transmembrane region" description="Helical" evidence="1">
    <location>
        <begin position="12"/>
        <end position="31"/>
    </location>
</feature>
<reference evidence="2" key="1">
    <citation type="submission" date="2020-10" db="EMBL/GenBank/DDBJ databases">
        <title>Connecting structure to function with the recovery of over 1000 high-quality activated sludge metagenome-assembled genomes encoding full-length rRNA genes using long-read sequencing.</title>
        <authorList>
            <person name="Singleton C.M."/>
            <person name="Petriglieri F."/>
            <person name="Kristensen J.M."/>
            <person name="Kirkegaard R.H."/>
            <person name="Michaelsen T.Y."/>
            <person name="Andersen M.H."/>
            <person name="Karst S.M."/>
            <person name="Dueholm M.S."/>
            <person name="Nielsen P.H."/>
            <person name="Albertsen M."/>
        </authorList>
    </citation>
    <scope>NUCLEOTIDE SEQUENCE</scope>
    <source>
        <strain evidence="2">OdNE_18-Q3-R46-58_BAT3C.305</strain>
    </source>
</reference>